<proteinExistence type="predicted"/>
<dbReference type="EMBL" id="MBLM01000155">
    <property type="protein sequence ID" value="OHV30110.1"/>
    <property type="molecule type" value="Genomic_DNA"/>
</dbReference>
<name>A0A1S1Q862_9ACTN</name>
<dbReference type="RefSeq" id="WP_071089715.1">
    <property type="nucleotide sequence ID" value="NZ_MBLM01000155.1"/>
</dbReference>
<evidence type="ECO:0000313" key="2">
    <source>
        <dbReference type="Proteomes" id="UP000179627"/>
    </source>
</evidence>
<sequence length="120" mass="12911">MPESIPTLQSATDFVLSHATDDDLTRLAAAIKQRRTALASIRTATLTTGATVRIANIKPKYLDGLTGRIVQIDGTHATVALDADSTDRLRHTSQSRYVMPTEATSFDLRGIPLTCCLPTG</sequence>
<keyword evidence="2" id="KW-1185">Reference proteome</keyword>
<protein>
    <submittedName>
        <fullName evidence="1">Uncharacterized protein</fullName>
    </submittedName>
</protein>
<accession>A0A1S1Q862</accession>
<reference evidence="2" key="1">
    <citation type="submission" date="2016-07" db="EMBL/GenBank/DDBJ databases">
        <title>Sequence Frankia sp. strain CcI1.17.</title>
        <authorList>
            <person name="Ghodhbane-Gtari F."/>
            <person name="Swanson E."/>
            <person name="Gueddou A."/>
            <person name="Morris K."/>
            <person name="Hezbri K."/>
            <person name="Ktari A."/>
            <person name="Nouioui I."/>
            <person name="Abebe-Akele F."/>
            <person name="Simpson S."/>
            <person name="Thomas K."/>
            <person name="Gtari M."/>
            <person name="Tisa L.S."/>
            <person name="Hurst S."/>
        </authorList>
    </citation>
    <scope>NUCLEOTIDE SEQUENCE [LARGE SCALE GENOMIC DNA]</scope>
    <source>
        <strain evidence="2">Cc1.17</strain>
    </source>
</reference>
<organism evidence="1 2">
    <name type="scientific">Parafrankia colletiae</name>
    <dbReference type="NCBI Taxonomy" id="573497"/>
    <lineage>
        <taxon>Bacteria</taxon>
        <taxon>Bacillati</taxon>
        <taxon>Actinomycetota</taxon>
        <taxon>Actinomycetes</taxon>
        <taxon>Frankiales</taxon>
        <taxon>Frankiaceae</taxon>
        <taxon>Parafrankia</taxon>
    </lineage>
</organism>
<dbReference type="OrthoDB" id="3214167at2"/>
<comment type="caution">
    <text evidence="1">The sequence shown here is derived from an EMBL/GenBank/DDBJ whole genome shotgun (WGS) entry which is preliminary data.</text>
</comment>
<dbReference type="AlphaFoldDB" id="A0A1S1Q862"/>
<dbReference type="Proteomes" id="UP000179627">
    <property type="component" value="Unassembled WGS sequence"/>
</dbReference>
<gene>
    <name evidence="1" type="ORF">CC117_27685</name>
</gene>
<evidence type="ECO:0000313" key="1">
    <source>
        <dbReference type="EMBL" id="OHV30110.1"/>
    </source>
</evidence>